<name>A0AA96VKD3_9STRE</name>
<dbReference type="Pfam" id="PF24827">
    <property type="entry name" value="AstE_AspA_cat"/>
    <property type="match status" value="1"/>
</dbReference>
<dbReference type="GO" id="GO:0016788">
    <property type="term" value="F:hydrolase activity, acting on ester bonds"/>
    <property type="evidence" value="ECO:0007669"/>
    <property type="project" value="InterPro"/>
</dbReference>
<organism evidence="7">
    <name type="scientific">Streptococcus iners</name>
    <dbReference type="NCBI Taxonomy" id="3028084"/>
    <lineage>
        <taxon>Bacteria</taxon>
        <taxon>Bacillati</taxon>
        <taxon>Bacillota</taxon>
        <taxon>Bacilli</taxon>
        <taxon>Lactobacillales</taxon>
        <taxon>Streptococcaceae</taxon>
        <taxon>Streptococcus</taxon>
    </lineage>
</organism>
<dbReference type="InterPro" id="IPR053138">
    <property type="entry name" value="N-alpha-Ac-DABA_deacetylase"/>
</dbReference>
<comment type="similarity">
    <text evidence="2">Belongs to the peptidase M14 family.</text>
</comment>
<reference evidence="7" key="1">
    <citation type="submission" date="2023-02" db="EMBL/GenBank/DDBJ databases">
        <title>Streptococcus sp. Genome Sequencing and Assembly.</title>
        <authorList>
            <person name="Shore S.M."/>
            <person name="Nicholson T.L."/>
        </authorList>
    </citation>
    <scope>NUCLEOTIDE SEQUENCE</scope>
    <source>
        <strain evidence="7">29887</strain>
    </source>
</reference>
<evidence type="ECO:0000259" key="6">
    <source>
        <dbReference type="Pfam" id="PF24827"/>
    </source>
</evidence>
<feature type="domain" description="Succinylglutamate desuccinylase/Aspartoacylase catalytic" evidence="6">
    <location>
        <begin position="39"/>
        <end position="225"/>
    </location>
</feature>
<evidence type="ECO:0000313" key="7">
    <source>
        <dbReference type="EMBL" id="WNY50547.1"/>
    </source>
</evidence>
<dbReference type="EMBL" id="CP118735">
    <property type="protein sequence ID" value="WNY50547.1"/>
    <property type="molecule type" value="Genomic_DNA"/>
</dbReference>
<dbReference type="KEGG" id="sins:PW252_08215"/>
<accession>A0AA96VKD3</accession>
<dbReference type="PANTHER" id="PTHR37326:SF1">
    <property type="entry name" value="BLL3975 PROTEIN"/>
    <property type="match status" value="1"/>
</dbReference>
<gene>
    <name evidence="7" type="ORF">PW252_08215</name>
</gene>
<protein>
    <submittedName>
        <fullName evidence="7">DUF2817 domain-containing protein</fullName>
    </submittedName>
</protein>
<evidence type="ECO:0000256" key="3">
    <source>
        <dbReference type="ARBA" id="ARBA00022723"/>
    </source>
</evidence>
<dbReference type="PROSITE" id="PS00132">
    <property type="entry name" value="CARBOXYPEPT_ZN_1"/>
    <property type="match status" value="1"/>
</dbReference>
<sequence>MVIELVEQAPCNTCVKDNFAIADNFSLPYTLIKGGGSRPLVLITAGVHGCEYVGIKTSMSLVEDIELKQYKGSVLLLHTVNPTGFYQKMTSLVPEDMVNLNRIFQNSYQEPTLSYHIKQFFRERLLPHVDYLIDLHGGNKEELLTPHVYYSILGDSSVIHQSKELAQVSGSPVIFASSDVGGLYQAAAIDYGIPSILLEQGDSGTCLPEDVHKMRESVRALLASIFEGKEAPKSDQVYYQKSYSFYSGHLACWTCFVRPGDRVNKGQILGQLHTLHGDVLEDFFALETGLVLYQKSNLVTHIGESLITIAY</sequence>
<keyword evidence="4" id="KW-0378">Hydrolase</keyword>
<evidence type="ECO:0000256" key="4">
    <source>
        <dbReference type="ARBA" id="ARBA00022801"/>
    </source>
</evidence>
<dbReference type="Gene3D" id="3.40.630.10">
    <property type="entry name" value="Zn peptidases"/>
    <property type="match status" value="1"/>
</dbReference>
<dbReference type="SUPFAM" id="SSF53187">
    <property type="entry name" value="Zn-dependent exopeptidases"/>
    <property type="match status" value="1"/>
</dbReference>
<dbReference type="PANTHER" id="PTHR37326">
    <property type="entry name" value="BLL3975 PROTEIN"/>
    <property type="match status" value="1"/>
</dbReference>
<dbReference type="GO" id="GO:0046872">
    <property type="term" value="F:metal ion binding"/>
    <property type="evidence" value="ECO:0007669"/>
    <property type="project" value="UniProtKB-KW"/>
</dbReference>
<dbReference type="AlphaFoldDB" id="A0AA96VKD3"/>
<evidence type="ECO:0000256" key="5">
    <source>
        <dbReference type="ARBA" id="ARBA00022833"/>
    </source>
</evidence>
<keyword evidence="5" id="KW-0862">Zinc</keyword>
<evidence type="ECO:0000256" key="2">
    <source>
        <dbReference type="ARBA" id="ARBA00005988"/>
    </source>
</evidence>
<dbReference type="InterPro" id="IPR055438">
    <property type="entry name" value="AstE_AspA_cat"/>
</dbReference>
<dbReference type="InterPro" id="IPR057246">
    <property type="entry name" value="CARBOXYPEPT_ZN_1"/>
</dbReference>
<evidence type="ECO:0000256" key="1">
    <source>
        <dbReference type="ARBA" id="ARBA00001947"/>
    </source>
</evidence>
<keyword evidence="3" id="KW-0479">Metal-binding</keyword>
<comment type="cofactor">
    <cofactor evidence="1">
        <name>Zn(2+)</name>
        <dbReference type="ChEBI" id="CHEBI:29105"/>
    </cofactor>
</comment>
<dbReference type="RefSeq" id="WP_248043681.1">
    <property type="nucleotide sequence ID" value="NZ_CP118735.1"/>
</dbReference>
<proteinExistence type="inferred from homology"/>